<dbReference type="InterPro" id="IPR004838">
    <property type="entry name" value="NHTrfase_class1_PyrdxlP-BS"/>
</dbReference>
<evidence type="ECO:0000313" key="3">
    <source>
        <dbReference type="EMBL" id="MCJ8503079.1"/>
    </source>
</evidence>
<gene>
    <name evidence="3" type="ORF">MRX98_21075</name>
</gene>
<dbReference type="Gene3D" id="3.40.640.10">
    <property type="entry name" value="Type I PLP-dependent aspartate aminotransferase-like (Major domain)"/>
    <property type="match status" value="1"/>
</dbReference>
<comment type="caution">
    <text evidence="3">The sequence shown here is derived from an EMBL/GenBank/DDBJ whole genome shotgun (WGS) entry which is preliminary data.</text>
</comment>
<evidence type="ECO:0000313" key="4">
    <source>
        <dbReference type="Proteomes" id="UP001165427"/>
    </source>
</evidence>
<dbReference type="Proteomes" id="UP001165427">
    <property type="component" value="Unassembled WGS sequence"/>
</dbReference>
<name>A0AA41R650_9BACT</name>
<dbReference type="GO" id="GO:0008483">
    <property type="term" value="F:transaminase activity"/>
    <property type="evidence" value="ECO:0007669"/>
    <property type="project" value="UniProtKB-KW"/>
</dbReference>
<dbReference type="InterPro" id="IPR015422">
    <property type="entry name" value="PyrdxlP-dep_Trfase_small"/>
</dbReference>
<evidence type="ECO:0000259" key="2">
    <source>
        <dbReference type="Pfam" id="PF00155"/>
    </source>
</evidence>
<reference evidence="3" key="1">
    <citation type="submission" date="2022-04" db="EMBL/GenBank/DDBJ databases">
        <title>Desulfatitalea alkaliphila sp. nov., a novel anaerobic sulfate-reducing bacterium isolated from terrestrial mud volcano, Taman Peninsula, Russia.</title>
        <authorList>
            <person name="Khomyakova M.A."/>
            <person name="Merkel A.Y."/>
            <person name="Slobodkin A.I."/>
        </authorList>
    </citation>
    <scope>NUCLEOTIDE SEQUENCE</scope>
    <source>
        <strain evidence="3">M08but</strain>
    </source>
</reference>
<dbReference type="EMBL" id="JALJRB010000043">
    <property type="protein sequence ID" value="MCJ8503079.1"/>
    <property type="molecule type" value="Genomic_DNA"/>
</dbReference>
<dbReference type="PANTHER" id="PTHR42691:SF1">
    <property type="entry name" value="ASPARTATE AMINOTRANSFERASE YHDR-RELATED"/>
    <property type="match status" value="1"/>
</dbReference>
<dbReference type="NCBIfam" id="NF005305">
    <property type="entry name" value="PRK06836.1"/>
    <property type="match status" value="1"/>
</dbReference>
<dbReference type="GO" id="GO:0030170">
    <property type="term" value="F:pyridoxal phosphate binding"/>
    <property type="evidence" value="ECO:0007669"/>
    <property type="project" value="InterPro"/>
</dbReference>
<sequence length="393" mass="42271">MSVAQKISATMAQSSWIRKMFEEGAQLKAVHGADKVFDFSLGNPNLPPPDRFHDILRDTVTACGPGDHCYMPQAGYPQVCTAIADYLSDEQGVAVAAPDIVMTCGAAGALNVIFKTLLDPGDEVIVPTPCFVEYRFYVDNHGGEIRMVPTHPNFTLDLEAIAAAITPRTKVVLINSPNNPTGQIYSADSLAALGELLTAKGEAAGRTIYLVSDEPYRKIVFDGHTVPSIFQAYRDSLIATSYSKDLSIPGERIGFAALNPAARFNPELRAGLTLSNRILGFVNAPALMQRVVACIQGTSVDMTQYKRKRDLLCDGLAAAGYEFVTPPGAFYLFPRAPIADDVAFVKALQKELILTVPGSGFAGPGHFRIAFCVDDATITGALPGFARVMAQYK</sequence>
<organism evidence="3 4">
    <name type="scientific">Desulfatitalea alkaliphila</name>
    <dbReference type="NCBI Taxonomy" id="2929485"/>
    <lineage>
        <taxon>Bacteria</taxon>
        <taxon>Pseudomonadati</taxon>
        <taxon>Thermodesulfobacteriota</taxon>
        <taxon>Desulfobacteria</taxon>
        <taxon>Desulfobacterales</taxon>
        <taxon>Desulfosarcinaceae</taxon>
        <taxon>Desulfatitalea</taxon>
    </lineage>
</organism>
<feature type="domain" description="Aminotransferase class I/classII large" evidence="2">
    <location>
        <begin position="36"/>
        <end position="381"/>
    </location>
</feature>
<dbReference type="RefSeq" id="WP_246914879.1">
    <property type="nucleotide sequence ID" value="NZ_JALJRB010000043.1"/>
</dbReference>
<dbReference type="EC" id="2.6.1.-" evidence="1"/>
<keyword evidence="1 3" id="KW-0808">Transferase</keyword>
<keyword evidence="1 3" id="KW-0032">Aminotransferase</keyword>
<proteinExistence type="inferred from homology"/>
<dbReference type="InterPro" id="IPR015421">
    <property type="entry name" value="PyrdxlP-dep_Trfase_major"/>
</dbReference>
<dbReference type="Pfam" id="PF00155">
    <property type="entry name" value="Aminotran_1_2"/>
    <property type="match status" value="1"/>
</dbReference>
<dbReference type="AlphaFoldDB" id="A0AA41R650"/>
<dbReference type="Gene3D" id="3.90.1150.10">
    <property type="entry name" value="Aspartate Aminotransferase, domain 1"/>
    <property type="match status" value="2"/>
</dbReference>
<dbReference type="InterPro" id="IPR015424">
    <property type="entry name" value="PyrdxlP-dep_Trfase"/>
</dbReference>
<comment type="similarity">
    <text evidence="1">Belongs to the class-I pyridoxal-phosphate-dependent aminotransferase family.</text>
</comment>
<dbReference type="PROSITE" id="PS00105">
    <property type="entry name" value="AA_TRANSFER_CLASS_1"/>
    <property type="match status" value="1"/>
</dbReference>
<dbReference type="InterPro" id="IPR004839">
    <property type="entry name" value="Aminotransferase_I/II_large"/>
</dbReference>
<evidence type="ECO:0000256" key="1">
    <source>
        <dbReference type="RuleBase" id="RU000481"/>
    </source>
</evidence>
<comment type="cofactor">
    <cofactor evidence="1">
        <name>pyridoxal 5'-phosphate</name>
        <dbReference type="ChEBI" id="CHEBI:597326"/>
    </cofactor>
</comment>
<dbReference type="PANTHER" id="PTHR42691">
    <property type="entry name" value="ASPARTATE AMINOTRANSFERASE YHDR-RELATED"/>
    <property type="match status" value="1"/>
</dbReference>
<protein>
    <recommendedName>
        <fullName evidence="1">Aminotransferase</fullName>
        <ecNumber evidence="1">2.6.1.-</ecNumber>
    </recommendedName>
</protein>
<dbReference type="SUPFAM" id="SSF53383">
    <property type="entry name" value="PLP-dependent transferases"/>
    <property type="match status" value="1"/>
</dbReference>
<keyword evidence="4" id="KW-1185">Reference proteome</keyword>
<dbReference type="CDD" id="cd00609">
    <property type="entry name" value="AAT_like"/>
    <property type="match status" value="1"/>
</dbReference>
<accession>A0AA41R650</accession>